<evidence type="ECO:0000256" key="6">
    <source>
        <dbReference type="ARBA" id="ARBA00015188"/>
    </source>
</evidence>
<dbReference type="EMBL" id="AP027151">
    <property type="protein sequence ID" value="BDV44457.1"/>
    <property type="molecule type" value="Genomic_DNA"/>
</dbReference>
<comment type="similarity">
    <text evidence="19">Belongs to the MurB family.</text>
</comment>
<dbReference type="Pfam" id="PF02873">
    <property type="entry name" value="MurB_C"/>
    <property type="match status" value="1"/>
</dbReference>
<proteinExistence type="inferred from homology"/>
<comment type="cofactor">
    <cofactor evidence="1 19">
        <name>FAD</name>
        <dbReference type="ChEBI" id="CHEBI:57692"/>
    </cofactor>
</comment>
<protein>
    <recommendedName>
        <fullName evidence="6 19">UDP-N-acetylenolpyruvoylglucosamine reductase</fullName>
        <ecNumber evidence="5 19">1.3.1.98</ecNumber>
    </recommendedName>
    <alternativeName>
        <fullName evidence="17 19">UDP-N-acetylmuramate dehydrogenase</fullName>
    </alternativeName>
</protein>
<name>A0ABN6VZW1_9BACT</name>
<evidence type="ECO:0000256" key="5">
    <source>
        <dbReference type="ARBA" id="ARBA00012518"/>
    </source>
</evidence>
<evidence type="ECO:0000256" key="15">
    <source>
        <dbReference type="ARBA" id="ARBA00023306"/>
    </source>
</evidence>
<accession>A0ABN6VZW1</accession>
<reference evidence="21 22" key="1">
    <citation type="submission" date="2022-12" db="EMBL/GenBank/DDBJ databases">
        <title>Polyphasic characterization of Geotalea uranireducens NIT-SL11 newly isolated from a complex of sewage sludge and microbially reduced graphene oxide.</title>
        <authorList>
            <person name="Xie L."/>
            <person name="Yoshida N."/>
            <person name="Meng L."/>
        </authorList>
    </citation>
    <scope>NUCLEOTIDE SEQUENCE [LARGE SCALE GENOMIC DNA]</scope>
    <source>
        <strain evidence="21 22">NIT-SL11</strain>
    </source>
</reference>
<evidence type="ECO:0000256" key="16">
    <source>
        <dbReference type="ARBA" id="ARBA00023316"/>
    </source>
</evidence>
<keyword evidence="16 19" id="KW-0961">Cell wall biogenesis/degradation</keyword>
<evidence type="ECO:0000313" key="22">
    <source>
        <dbReference type="Proteomes" id="UP001317705"/>
    </source>
</evidence>
<organism evidence="21 22">
    <name type="scientific">Geotalea uraniireducens</name>
    <dbReference type="NCBI Taxonomy" id="351604"/>
    <lineage>
        <taxon>Bacteria</taxon>
        <taxon>Pseudomonadati</taxon>
        <taxon>Thermodesulfobacteriota</taxon>
        <taxon>Desulfuromonadia</taxon>
        <taxon>Geobacterales</taxon>
        <taxon>Geobacteraceae</taxon>
        <taxon>Geotalea</taxon>
    </lineage>
</organism>
<evidence type="ECO:0000256" key="17">
    <source>
        <dbReference type="ARBA" id="ARBA00031026"/>
    </source>
</evidence>
<evidence type="ECO:0000256" key="19">
    <source>
        <dbReference type="HAMAP-Rule" id="MF_00037"/>
    </source>
</evidence>
<dbReference type="SUPFAM" id="SSF56194">
    <property type="entry name" value="Uridine diphospho-N-Acetylenolpyruvylglucosamine reductase, MurB, C-terminal domain"/>
    <property type="match status" value="1"/>
</dbReference>
<dbReference type="InterPro" id="IPR036318">
    <property type="entry name" value="FAD-bd_PCMH-like_sf"/>
</dbReference>
<dbReference type="Gene3D" id="3.30.43.10">
    <property type="entry name" value="Uridine Diphospho-n-acetylenolpyruvylglucosamine Reductase, domain 2"/>
    <property type="match status" value="1"/>
</dbReference>
<keyword evidence="9 19" id="KW-0285">Flavoprotein</keyword>
<keyword evidence="10 19" id="KW-0274">FAD</keyword>
<dbReference type="InterPro" id="IPR016167">
    <property type="entry name" value="FAD-bd_PCMH_sub1"/>
</dbReference>
<evidence type="ECO:0000256" key="14">
    <source>
        <dbReference type="ARBA" id="ARBA00023002"/>
    </source>
</evidence>
<evidence type="ECO:0000313" key="21">
    <source>
        <dbReference type="EMBL" id="BDV44457.1"/>
    </source>
</evidence>
<dbReference type="PROSITE" id="PS51387">
    <property type="entry name" value="FAD_PCMH"/>
    <property type="match status" value="1"/>
</dbReference>
<keyword evidence="15 19" id="KW-0131">Cell cycle</keyword>
<keyword evidence="12 19" id="KW-0133">Cell shape</keyword>
<dbReference type="InterPro" id="IPR011601">
    <property type="entry name" value="MurB_C"/>
</dbReference>
<evidence type="ECO:0000259" key="20">
    <source>
        <dbReference type="PROSITE" id="PS51387"/>
    </source>
</evidence>
<evidence type="ECO:0000256" key="12">
    <source>
        <dbReference type="ARBA" id="ARBA00022960"/>
    </source>
</evidence>
<keyword evidence="22" id="KW-1185">Reference proteome</keyword>
<dbReference type="EC" id="1.3.1.98" evidence="5 19"/>
<feature type="domain" description="FAD-binding PCMH-type" evidence="20">
    <location>
        <begin position="31"/>
        <end position="194"/>
    </location>
</feature>
<feature type="active site" evidence="19">
    <location>
        <position position="174"/>
    </location>
</feature>
<keyword evidence="8 19" id="KW-0132">Cell division</keyword>
<evidence type="ECO:0000256" key="1">
    <source>
        <dbReference type="ARBA" id="ARBA00001974"/>
    </source>
</evidence>
<evidence type="ECO:0000256" key="13">
    <source>
        <dbReference type="ARBA" id="ARBA00022984"/>
    </source>
</evidence>
<keyword evidence="14 19" id="KW-0560">Oxidoreductase</keyword>
<dbReference type="NCBIfam" id="NF010480">
    <property type="entry name" value="PRK13905.1"/>
    <property type="match status" value="1"/>
</dbReference>
<dbReference type="PANTHER" id="PTHR21071">
    <property type="entry name" value="UDP-N-ACETYLENOLPYRUVOYLGLUCOSAMINE REDUCTASE"/>
    <property type="match status" value="1"/>
</dbReference>
<keyword evidence="13 19" id="KW-0573">Peptidoglycan synthesis</keyword>
<gene>
    <name evidence="19 21" type="primary">murB</name>
    <name evidence="21" type="ORF">GURASL_33800</name>
</gene>
<keyword evidence="11 19" id="KW-0521">NADP</keyword>
<comment type="pathway">
    <text evidence="4 19">Cell wall biogenesis; peptidoglycan biosynthesis.</text>
</comment>
<evidence type="ECO:0000256" key="11">
    <source>
        <dbReference type="ARBA" id="ARBA00022857"/>
    </source>
</evidence>
<dbReference type="Gene3D" id="3.90.78.10">
    <property type="entry name" value="UDP-N-acetylenolpyruvoylglucosamine reductase, C-terminal domain"/>
    <property type="match status" value="1"/>
</dbReference>
<evidence type="ECO:0000256" key="10">
    <source>
        <dbReference type="ARBA" id="ARBA00022827"/>
    </source>
</evidence>
<feature type="active site" description="Proton donor" evidence="19">
    <location>
        <position position="223"/>
    </location>
</feature>
<comment type="subcellular location">
    <subcellularLocation>
        <location evidence="3 19">Cytoplasm</location>
    </subcellularLocation>
</comment>
<evidence type="ECO:0000256" key="2">
    <source>
        <dbReference type="ARBA" id="ARBA00003921"/>
    </source>
</evidence>
<evidence type="ECO:0000256" key="8">
    <source>
        <dbReference type="ARBA" id="ARBA00022618"/>
    </source>
</evidence>
<evidence type="ECO:0000256" key="7">
    <source>
        <dbReference type="ARBA" id="ARBA00022490"/>
    </source>
</evidence>
<evidence type="ECO:0000256" key="4">
    <source>
        <dbReference type="ARBA" id="ARBA00004752"/>
    </source>
</evidence>
<dbReference type="RefSeq" id="WP_282000556.1">
    <property type="nucleotide sequence ID" value="NZ_AP027151.1"/>
</dbReference>
<feature type="active site" evidence="19">
    <location>
        <position position="293"/>
    </location>
</feature>
<comment type="catalytic activity">
    <reaction evidence="18 19">
        <text>UDP-N-acetyl-alpha-D-muramate + NADP(+) = UDP-N-acetyl-3-O-(1-carboxyvinyl)-alpha-D-glucosamine + NADPH + H(+)</text>
        <dbReference type="Rhea" id="RHEA:12248"/>
        <dbReference type="ChEBI" id="CHEBI:15378"/>
        <dbReference type="ChEBI" id="CHEBI:57783"/>
        <dbReference type="ChEBI" id="CHEBI:58349"/>
        <dbReference type="ChEBI" id="CHEBI:68483"/>
        <dbReference type="ChEBI" id="CHEBI:70757"/>
        <dbReference type="EC" id="1.3.1.98"/>
    </reaction>
</comment>
<dbReference type="SUPFAM" id="SSF56176">
    <property type="entry name" value="FAD-binding/transporter-associated domain-like"/>
    <property type="match status" value="1"/>
</dbReference>
<evidence type="ECO:0000256" key="3">
    <source>
        <dbReference type="ARBA" id="ARBA00004496"/>
    </source>
</evidence>
<keyword evidence="7 19" id="KW-0963">Cytoplasm</keyword>
<dbReference type="Gene3D" id="3.30.465.10">
    <property type="match status" value="1"/>
</dbReference>
<sequence length="300" mass="31336">MKTEQLEELRQVLRGTLLAAEPMARHTSLQVGGPADAFAVPADLTDLETLLSVLAANGIPYLVVGGGFNLLVRDGGIRGVVISLARLQELALAGAGRIRVAAGVTTARLSKFAADHELTGLEFLSGIPGTVGGALRMNAGAHGGATLERVAELTTIRAGVRTVRGRDELAYGYRSLGLAAGEIVVEAQFQLEHGVAAEIGARIATCRAQREASQKVGFPNAGSFFKNPPGEAAWRLIDGAGLRGLSIGGAQVSEVHANFLVNRGGATATDFLQLMTRIKDEVLLKMGIALEPEVQVVGEE</sequence>
<dbReference type="InterPro" id="IPR036635">
    <property type="entry name" value="MurB_C_sf"/>
</dbReference>
<dbReference type="NCBIfam" id="TIGR00179">
    <property type="entry name" value="murB"/>
    <property type="match status" value="1"/>
</dbReference>
<dbReference type="InterPro" id="IPR016169">
    <property type="entry name" value="FAD-bd_PCMH_sub2"/>
</dbReference>
<dbReference type="PANTHER" id="PTHR21071:SF4">
    <property type="entry name" value="UDP-N-ACETYLENOLPYRUVOYLGLUCOSAMINE REDUCTASE"/>
    <property type="match status" value="1"/>
</dbReference>
<dbReference type="InterPro" id="IPR016166">
    <property type="entry name" value="FAD-bd_PCMH"/>
</dbReference>
<dbReference type="Proteomes" id="UP001317705">
    <property type="component" value="Chromosome"/>
</dbReference>
<dbReference type="HAMAP" id="MF_00037">
    <property type="entry name" value="MurB"/>
    <property type="match status" value="1"/>
</dbReference>
<evidence type="ECO:0000256" key="18">
    <source>
        <dbReference type="ARBA" id="ARBA00048914"/>
    </source>
</evidence>
<dbReference type="InterPro" id="IPR006094">
    <property type="entry name" value="Oxid_FAD_bind_N"/>
</dbReference>
<comment type="function">
    <text evidence="2 19">Cell wall formation.</text>
</comment>
<dbReference type="InterPro" id="IPR003170">
    <property type="entry name" value="MurB"/>
</dbReference>
<evidence type="ECO:0000256" key="9">
    <source>
        <dbReference type="ARBA" id="ARBA00022630"/>
    </source>
</evidence>
<dbReference type="Pfam" id="PF01565">
    <property type="entry name" value="FAD_binding_4"/>
    <property type="match status" value="1"/>
</dbReference>